<dbReference type="EMBL" id="JAUJEB010000004">
    <property type="protein sequence ID" value="MDN5213836.1"/>
    <property type="molecule type" value="Genomic_DNA"/>
</dbReference>
<evidence type="ECO:0000313" key="1">
    <source>
        <dbReference type="EMBL" id="MDN5213836.1"/>
    </source>
</evidence>
<accession>A0ABT8L9R3</accession>
<comment type="caution">
    <text evidence="1">The sequence shown here is derived from an EMBL/GenBank/DDBJ whole genome shotgun (WGS) entry which is preliminary data.</text>
</comment>
<dbReference type="RefSeq" id="WP_346759176.1">
    <property type="nucleotide sequence ID" value="NZ_JAUJEB010000004.1"/>
</dbReference>
<proteinExistence type="predicted"/>
<gene>
    <name evidence="1" type="ORF">QQ020_17310</name>
</gene>
<protein>
    <submittedName>
        <fullName evidence="1">Uncharacterized protein</fullName>
    </submittedName>
</protein>
<reference evidence="1" key="1">
    <citation type="submission" date="2023-06" db="EMBL/GenBank/DDBJ databases">
        <title>Genomic of Agaribacillus aureum.</title>
        <authorList>
            <person name="Wang G."/>
        </authorList>
    </citation>
    <scope>NUCLEOTIDE SEQUENCE</scope>
    <source>
        <strain evidence="1">BMA12</strain>
    </source>
</reference>
<organism evidence="1 2">
    <name type="scientific">Agaribacillus aureus</name>
    <dbReference type="NCBI Taxonomy" id="3051825"/>
    <lineage>
        <taxon>Bacteria</taxon>
        <taxon>Pseudomonadati</taxon>
        <taxon>Bacteroidota</taxon>
        <taxon>Cytophagia</taxon>
        <taxon>Cytophagales</taxon>
        <taxon>Splendidivirgaceae</taxon>
        <taxon>Agaribacillus</taxon>
    </lineage>
</organism>
<keyword evidence="2" id="KW-1185">Reference proteome</keyword>
<sequence>MHLTNEGFKIDKIKALKDQMAASRLPYIVIDSEENSDEFLNFYFIGFHEGKEVIYDAAMYTLRLQHESELYEIAEHEAAKRFSSFKKIQYEEDENGDMIALDVEEEEIGLFMAEIILELEEEETVKVKEHVEMDTNLDFGIGLDIGLNVTTITDDVVIKFITDFNQDKLSLDDTLYSFQMEQDS</sequence>
<dbReference type="Proteomes" id="UP001172083">
    <property type="component" value="Unassembled WGS sequence"/>
</dbReference>
<evidence type="ECO:0000313" key="2">
    <source>
        <dbReference type="Proteomes" id="UP001172083"/>
    </source>
</evidence>
<name>A0ABT8L9R3_9BACT</name>